<dbReference type="Proteomes" id="UP001589896">
    <property type="component" value="Unassembled WGS sequence"/>
</dbReference>
<dbReference type="CDD" id="cd00060">
    <property type="entry name" value="FHA"/>
    <property type="match status" value="2"/>
</dbReference>
<evidence type="ECO:0000259" key="2">
    <source>
        <dbReference type="PROSITE" id="PS50006"/>
    </source>
</evidence>
<dbReference type="InterPro" id="IPR032030">
    <property type="entry name" value="YscD_cytoplasmic_dom"/>
</dbReference>
<organism evidence="3 4">
    <name type="scientific">Lysobacter korlensis</name>
    <dbReference type="NCBI Taxonomy" id="553636"/>
    <lineage>
        <taxon>Bacteria</taxon>
        <taxon>Pseudomonadati</taxon>
        <taxon>Pseudomonadota</taxon>
        <taxon>Gammaproteobacteria</taxon>
        <taxon>Lysobacterales</taxon>
        <taxon>Lysobacteraceae</taxon>
        <taxon>Lysobacter</taxon>
    </lineage>
</organism>
<gene>
    <name evidence="3" type="ORF">ACFFGH_13660</name>
</gene>
<dbReference type="Pfam" id="PF00498">
    <property type="entry name" value="FHA"/>
    <property type="match status" value="1"/>
</dbReference>
<keyword evidence="1" id="KW-0812">Transmembrane</keyword>
<feature type="transmembrane region" description="Helical" evidence="1">
    <location>
        <begin position="244"/>
        <end position="263"/>
    </location>
</feature>
<dbReference type="SUPFAM" id="SSF49879">
    <property type="entry name" value="SMAD/FHA domain"/>
    <property type="match status" value="2"/>
</dbReference>
<dbReference type="PANTHER" id="PTHR23308">
    <property type="entry name" value="NUCLEAR INHIBITOR OF PROTEIN PHOSPHATASE-1"/>
    <property type="match status" value="1"/>
</dbReference>
<dbReference type="Gene3D" id="2.60.200.20">
    <property type="match status" value="2"/>
</dbReference>
<keyword evidence="4" id="KW-1185">Reference proteome</keyword>
<accession>A0ABV6RPH5</accession>
<dbReference type="InterPro" id="IPR008984">
    <property type="entry name" value="SMAD_FHA_dom_sf"/>
</dbReference>
<keyword evidence="1" id="KW-0472">Membrane</keyword>
<dbReference type="SMART" id="SM00240">
    <property type="entry name" value="FHA"/>
    <property type="match status" value="2"/>
</dbReference>
<evidence type="ECO:0000256" key="1">
    <source>
        <dbReference type="SAM" id="Phobius"/>
    </source>
</evidence>
<dbReference type="PROSITE" id="PS50006">
    <property type="entry name" value="FHA_DOMAIN"/>
    <property type="match status" value="1"/>
</dbReference>
<evidence type="ECO:0000313" key="3">
    <source>
        <dbReference type="EMBL" id="MFC0678891.1"/>
    </source>
</evidence>
<dbReference type="InterPro" id="IPR000253">
    <property type="entry name" value="FHA_dom"/>
</dbReference>
<sequence>MKLVFPGGEHPQVLLGEGVNRIGSDPSANIVINRPGVKPQHCQLHVTATGVTLDVPAGASVTVNDRPVAGLIALRRGDTVAFENVQARLASVDAVSAVSQRIGGAGTSASNDGAGVTAVRVALPRYVLRTVSGSGFGRSHPLTGTTVVGRAPDCSIRLDESGISRMHARLLPTGEGVQLEDLGSTNGSFINGKRVLSGEARVGDEIMFDTLRFRLAAVSASDPLLSDANDVAPPAKRWTRRRTATVLALAGAAAVLAVVARAIA</sequence>
<dbReference type="EMBL" id="JBHLTG010000003">
    <property type="protein sequence ID" value="MFC0678891.1"/>
    <property type="molecule type" value="Genomic_DNA"/>
</dbReference>
<keyword evidence="1" id="KW-1133">Transmembrane helix</keyword>
<name>A0ABV6RPH5_9GAMM</name>
<dbReference type="RefSeq" id="WP_386669138.1">
    <property type="nucleotide sequence ID" value="NZ_JBHLTG010000003.1"/>
</dbReference>
<proteinExistence type="predicted"/>
<protein>
    <submittedName>
        <fullName evidence="3">FHA domain-containing protein</fullName>
    </submittedName>
</protein>
<reference evidence="3 4" key="1">
    <citation type="submission" date="2024-09" db="EMBL/GenBank/DDBJ databases">
        <authorList>
            <person name="Sun Q."/>
            <person name="Mori K."/>
        </authorList>
    </citation>
    <scope>NUCLEOTIDE SEQUENCE [LARGE SCALE GENOMIC DNA]</scope>
    <source>
        <strain evidence="3 4">KCTC 23076</strain>
    </source>
</reference>
<comment type="caution">
    <text evidence="3">The sequence shown here is derived from an EMBL/GenBank/DDBJ whole genome shotgun (WGS) entry which is preliminary data.</text>
</comment>
<feature type="domain" description="FHA" evidence="2">
    <location>
        <begin position="146"/>
        <end position="195"/>
    </location>
</feature>
<dbReference type="Pfam" id="PF16697">
    <property type="entry name" value="Yop-YscD_cpl"/>
    <property type="match status" value="1"/>
</dbReference>
<evidence type="ECO:0000313" key="4">
    <source>
        <dbReference type="Proteomes" id="UP001589896"/>
    </source>
</evidence>
<dbReference type="InterPro" id="IPR050923">
    <property type="entry name" value="Cell_Proc_Reg/RNA_Proc"/>
</dbReference>